<evidence type="ECO:0000256" key="2">
    <source>
        <dbReference type="ARBA" id="ARBA00022475"/>
    </source>
</evidence>
<dbReference type="EMBL" id="JAGVWC010000009">
    <property type="protein sequence ID" value="MBS3061374.1"/>
    <property type="molecule type" value="Genomic_DNA"/>
</dbReference>
<keyword evidence="5 8" id="KW-0812">Transmembrane</keyword>
<feature type="transmembrane region" description="Helical" evidence="8">
    <location>
        <begin position="202"/>
        <end position="227"/>
    </location>
</feature>
<keyword evidence="4" id="KW-0808">Transferase</keyword>
<dbReference type="AlphaFoldDB" id="A0A8T4L4D3"/>
<evidence type="ECO:0000256" key="5">
    <source>
        <dbReference type="ARBA" id="ARBA00022692"/>
    </source>
</evidence>
<evidence type="ECO:0000256" key="6">
    <source>
        <dbReference type="ARBA" id="ARBA00022989"/>
    </source>
</evidence>
<evidence type="ECO:0000256" key="4">
    <source>
        <dbReference type="ARBA" id="ARBA00022679"/>
    </source>
</evidence>
<feature type="transmembrane region" description="Helical" evidence="8">
    <location>
        <begin position="88"/>
        <end position="114"/>
    </location>
</feature>
<reference evidence="9" key="2">
    <citation type="submission" date="2021-05" db="EMBL/GenBank/DDBJ databases">
        <title>Protein family content uncovers lineage relationships and bacterial pathway maintenance mechanisms in DPANN archaea.</title>
        <authorList>
            <person name="Castelle C.J."/>
            <person name="Meheust R."/>
            <person name="Jaffe A.L."/>
            <person name="Seitz K."/>
            <person name="Gong X."/>
            <person name="Baker B.J."/>
            <person name="Banfield J.F."/>
        </authorList>
    </citation>
    <scope>NUCLEOTIDE SEQUENCE</scope>
    <source>
        <strain evidence="9">RIFCSPLOWO2_01_FULL_AR10_48_17</strain>
    </source>
</reference>
<feature type="transmembrane region" description="Helical" evidence="8">
    <location>
        <begin position="313"/>
        <end position="330"/>
    </location>
</feature>
<dbReference type="PANTHER" id="PTHR33908:SF11">
    <property type="entry name" value="MEMBRANE PROTEIN"/>
    <property type="match status" value="1"/>
</dbReference>
<reference evidence="9" key="1">
    <citation type="submission" date="2021-03" db="EMBL/GenBank/DDBJ databases">
        <authorList>
            <person name="Jaffe A."/>
        </authorList>
    </citation>
    <scope>NUCLEOTIDE SEQUENCE</scope>
    <source>
        <strain evidence="9">RIFCSPLOWO2_01_FULL_AR10_48_17</strain>
    </source>
</reference>
<feature type="transmembrane region" description="Helical" evidence="8">
    <location>
        <begin position="12"/>
        <end position="31"/>
    </location>
</feature>
<accession>A0A8T4L4D3</accession>
<dbReference type="GO" id="GO:0016763">
    <property type="term" value="F:pentosyltransferase activity"/>
    <property type="evidence" value="ECO:0007669"/>
    <property type="project" value="TreeGrafter"/>
</dbReference>
<evidence type="ECO:0000256" key="1">
    <source>
        <dbReference type="ARBA" id="ARBA00004651"/>
    </source>
</evidence>
<evidence type="ECO:0000256" key="7">
    <source>
        <dbReference type="ARBA" id="ARBA00023136"/>
    </source>
</evidence>
<protein>
    <submittedName>
        <fullName evidence="9">Uncharacterized protein</fullName>
    </submittedName>
</protein>
<comment type="caution">
    <text evidence="9">The sequence shown here is derived from an EMBL/GenBank/DDBJ whole genome shotgun (WGS) entry which is preliminary data.</text>
</comment>
<name>A0A8T4L4D3_9ARCH</name>
<organism evidence="9 10">
    <name type="scientific">Candidatus Iainarchaeum sp</name>
    <dbReference type="NCBI Taxonomy" id="3101447"/>
    <lineage>
        <taxon>Archaea</taxon>
        <taxon>Candidatus Iainarchaeota</taxon>
        <taxon>Candidatus Iainarchaeia</taxon>
        <taxon>Candidatus Iainarchaeales</taxon>
        <taxon>Candidatus Iainarchaeaceae</taxon>
        <taxon>Candidatus Iainarchaeum</taxon>
    </lineage>
</organism>
<feature type="transmembrane region" description="Helical" evidence="8">
    <location>
        <begin position="247"/>
        <end position="270"/>
    </location>
</feature>
<evidence type="ECO:0000256" key="8">
    <source>
        <dbReference type="SAM" id="Phobius"/>
    </source>
</evidence>
<feature type="transmembrane region" description="Helical" evidence="8">
    <location>
        <begin position="171"/>
        <end position="195"/>
    </location>
</feature>
<keyword evidence="7 8" id="KW-0472">Membrane</keyword>
<evidence type="ECO:0000313" key="9">
    <source>
        <dbReference type="EMBL" id="MBS3061374.1"/>
    </source>
</evidence>
<feature type="transmembrane region" description="Helical" evidence="8">
    <location>
        <begin position="342"/>
        <end position="367"/>
    </location>
</feature>
<evidence type="ECO:0000313" key="10">
    <source>
        <dbReference type="Proteomes" id="UP000675968"/>
    </source>
</evidence>
<feature type="transmembrane region" description="Helical" evidence="8">
    <location>
        <begin position="277"/>
        <end position="293"/>
    </location>
</feature>
<keyword evidence="6 8" id="KW-1133">Transmembrane helix</keyword>
<keyword evidence="2" id="KW-1003">Cell membrane</keyword>
<gene>
    <name evidence="9" type="ORF">J4215_02215</name>
</gene>
<dbReference type="PANTHER" id="PTHR33908">
    <property type="entry name" value="MANNOSYLTRANSFERASE YKCB-RELATED"/>
    <property type="match status" value="1"/>
</dbReference>
<dbReference type="GO" id="GO:0005886">
    <property type="term" value="C:plasma membrane"/>
    <property type="evidence" value="ECO:0007669"/>
    <property type="project" value="UniProtKB-SubCell"/>
</dbReference>
<sequence>METNFLESLCSPRIFVPVVFVLFSLVFAFFFPPLPISIDEHEYARNAYLLLNGSLFDSDPVDFCGGAMVNGHYFSTYFLGKSVVLIPFVPFGIMGLMLSGLVIHLLNGILFLLILRKLKIDERLVVLYLFFPAFLWASRTLFPELLVLTFALGGTLLYLRNNAKDWFLSGLVFGLAVFVRNDAALLFSGFGLVALLSDRKKLLSMIAGFFLVGLLVMGFNTLMYGGPLQTPYGYSAGNFLAKENTHVVSNFLVFTAILLIVYPFMVLLPIVFRKKPLAMEALISTFVVLWLFSRTTDIYAYDFFSPVTITGRMRYLIPVAGLLMIPYAHHVEETLKWLGKKIHVSVPAILAVLTIGLFAGSVIGTIVHQQSLLGRQTVLDTIKQTIPEGSLTVGSSDDCIYFSKAFFGDRKYIRIDTPFLNAQNEINKFSGPVYVMVLRYSTVSGAPERQDAIDRERKQVIDFVKANSPHLEKVFESTSPHSLTIYRWIQN</sequence>
<evidence type="ECO:0000256" key="3">
    <source>
        <dbReference type="ARBA" id="ARBA00022676"/>
    </source>
</evidence>
<feature type="transmembrane region" description="Helical" evidence="8">
    <location>
        <begin position="126"/>
        <end position="159"/>
    </location>
</feature>
<dbReference type="Proteomes" id="UP000675968">
    <property type="component" value="Unassembled WGS sequence"/>
</dbReference>
<comment type="subcellular location">
    <subcellularLocation>
        <location evidence="1">Cell membrane</location>
        <topology evidence="1">Multi-pass membrane protein</topology>
    </subcellularLocation>
</comment>
<proteinExistence type="predicted"/>
<dbReference type="InterPro" id="IPR050297">
    <property type="entry name" value="LipidA_mod_glycosyltrf_83"/>
</dbReference>
<keyword evidence="3" id="KW-0328">Glycosyltransferase</keyword>
<dbReference type="GO" id="GO:0008610">
    <property type="term" value="P:lipid biosynthetic process"/>
    <property type="evidence" value="ECO:0007669"/>
    <property type="project" value="UniProtKB-ARBA"/>
</dbReference>